<dbReference type="RefSeq" id="WP_229639984.1">
    <property type="nucleotide sequence ID" value="NZ_JADWDC010000014.1"/>
</dbReference>
<organism evidence="2 3">
    <name type="scientific">Waterburya agarophytonicola KI4</name>
    <dbReference type="NCBI Taxonomy" id="2874699"/>
    <lineage>
        <taxon>Bacteria</taxon>
        <taxon>Bacillati</taxon>
        <taxon>Cyanobacteriota</taxon>
        <taxon>Cyanophyceae</taxon>
        <taxon>Pleurocapsales</taxon>
        <taxon>Hyellaceae</taxon>
        <taxon>Waterburya</taxon>
        <taxon>Waterburya agarophytonicola</taxon>
    </lineage>
</organism>
<feature type="region of interest" description="Disordered" evidence="1">
    <location>
        <begin position="73"/>
        <end position="99"/>
    </location>
</feature>
<evidence type="ECO:0000313" key="2">
    <source>
        <dbReference type="EMBL" id="MCC0176947.1"/>
    </source>
</evidence>
<gene>
    <name evidence="2" type="ORF">I4641_08135</name>
</gene>
<comment type="caution">
    <text evidence="2">The sequence shown here is derived from an EMBL/GenBank/DDBJ whole genome shotgun (WGS) entry which is preliminary data.</text>
</comment>
<keyword evidence="3" id="KW-1185">Reference proteome</keyword>
<evidence type="ECO:0000256" key="1">
    <source>
        <dbReference type="SAM" id="MobiDB-lite"/>
    </source>
</evidence>
<proteinExistence type="predicted"/>
<protein>
    <submittedName>
        <fullName evidence="2">Uncharacterized protein</fullName>
    </submittedName>
</protein>
<evidence type="ECO:0000313" key="3">
    <source>
        <dbReference type="Proteomes" id="UP000729733"/>
    </source>
</evidence>
<sequence>MMMLGKFRQLYPQGSLVSELIDIDRGIYIVRVSIVVKNVTLATGLAGTDRVETAEDKARERAIATLILDSHGTTSQTDLTSTTKVTPSFAASRNSPPVPAIGEPFEIPSHSYGKNNDLVEDRNNAFETELIIHSDDFSGEVESTSSTNEPVPSPSIPESEVSQEKTMRSPQESRGGNLFEGTANTETRSSNVATETYAPNPNLTTTTESVKIVNSAKFHQIKQKTDIEIKRLGWTKEYGQDFLKSHYGKLSRLYLTDEQLLEFLQYLESQPSPN</sequence>
<dbReference type="AlphaFoldDB" id="A0A964BQE5"/>
<accession>A0A964BQE5</accession>
<reference evidence="2" key="1">
    <citation type="journal article" date="2021" name="Antonie Van Leeuwenhoek">
        <title>Draft genome and description of Waterburya agarophytonicola gen. nov. sp. nov. (Pleurocapsales, Cyanobacteria): a seaweed symbiont.</title>
        <authorList>
            <person name="Bonthond G."/>
            <person name="Shalygin S."/>
            <person name="Bayer T."/>
            <person name="Weinberger F."/>
        </authorList>
    </citation>
    <scope>NUCLEOTIDE SEQUENCE</scope>
    <source>
        <strain evidence="2">KI4</strain>
    </source>
</reference>
<dbReference type="EMBL" id="JADWDC010000014">
    <property type="protein sequence ID" value="MCC0176947.1"/>
    <property type="molecule type" value="Genomic_DNA"/>
</dbReference>
<feature type="region of interest" description="Disordered" evidence="1">
    <location>
        <begin position="137"/>
        <end position="190"/>
    </location>
</feature>
<name>A0A964BQE5_9CYAN</name>
<feature type="compositionally biased region" description="Low complexity" evidence="1">
    <location>
        <begin position="73"/>
        <end position="86"/>
    </location>
</feature>
<dbReference type="Proteomes" id="UP000729733">
    <property type="component" value="Unassembled WGS sequence"/>
</dbReference>